<reference evidence="1" key="1">
    <citation type="submission" date="2020-07" db="EMBL/GenBank/DDBJ databases">
        <title>Huge and variable diversity of episymbiotic CPR bacteria and DPANN archaea in groundwater ecosystems.</title>
        <authorList>
            <person name="He C.Y."/>
            <person name="Keren R."/>
            <person name="Whittaker M."/>
            <person name="Farag I.F."/>
            <person name="Doudna J."/>
            <person name="Cate J.H.D."/>
            <person name="Banfield J.F."/>
        </authorList>
    </citation>
    <scope>NUCLEOTIDE SEQUENCE</scope>
    <source>
        <strain evidence="1">NC_groundwater_580_Pr5_B-0.1um_64_19</strain>
    </source>
</reference>
<proteinExistence type="predicted"/>
<protein>
    <recommendedName>
        <fullName evidence="3">DUF1579 domain-containing protein</fullName>
    </recommendedName>
</protein>
<accession>A0A932A8B3</accession>
<name>A0A932A8B3_9BACT</name>
<evidence type="ECO:0000313" key="1">
    <source>
        <dbReference type="EMBL" id="MBI2678407.1"/>
    </source>
</evidence>
<dbReference type="Proteomes" id="UP000779809">
    <property type="component" value="Unassembled WGS sequence"/>
</dbReference>
<organism evidence="1 2">
    <name type="scientific">Candidatus Korobacter versatilis</name>
    <dbReference type="NCBI Taxonomy" id="658062"/>
    <lineage>
        <taxon>Bacteria</taxon>
        <taxon>Pseudomonadati</taxon>
        <taxon>Acidobacteriota</taxon>
        <taxon>Terriglobia</taxon>
        <taxon>Terriglobales</taxon>
        <taxon>Candidatus Korobacteraceae</taxon>
        <taxon>Candidatus Korobacter</taxon>
    </lineage>
</organism>
<evidence type="ECO:0000313" key="2">
    <source>
        <dbReference type="Proteomes" id="UP000779809"/>
    </source>
</evidence>
<evidence type="ECO:0008006" key="3">
    <source>
        <dbReference type="Google" id="ProtNLM"/>
    </source>
</evidence>
<sequence>MAGMDHSQKAPAQKSPAQISFDAMKASLAGEWEGQVSTDMTREMKKAMGADGINVPMHVTMRVTSRGNLLVHEFQEANTPLDATKYDHPVTMVYVDNDQLNLVHYCDAGNRPRMLAKFSPDGKTMDFDFVELSGSAKRGHMIHSTFTIIDADHHIEEWTYMLPNNVPIHAKFELHRVNGPIAGSTNGGAQ</sequence>
<dbReference type="EMBL" id="JACPNR010000008">
    <property type="protein sequence ID" value="MBI2678407.1"/>
    <property type="molecule type" value="Genomic_DNA"/>
</dbReference>
<comment type="caution">
    <text evidence="1">The sequence shown here is derived from an EMBL/GenBank/DDBJ whole genome shotgun (WGS) entry which is preliminary data.</text>
</comment>
<dbReference type="AlphaFoldDB" id="A0A932A8B3"/>
<gene>
    <name evidence="1" type="ORF">HYX28_06470</name>
</gene>